<dbReference type="EC" id="2.4.-.-" evidence="4"/>
<dbReference type="InterPro" id="IPR001296">
    <property type="entry name" value="Glyco_trans_1"/>
</dbReference>
<organism evidence="4 5">
    <name type="scientific">Cypionkella sinensis</name>
    <dbReference type="NCBI Taxonomy" id="1756043"/>
    <lineage>
        <taxon>Bacteria</taxon>
        <taxon>Pseudomonadati</taxon>
        <taxon>Pseudomonadota</taxon>
        <taxon>Alphaproteobacteria</taxon>
        <taxon>Rhodobacterales</taxon>
        <taxon>Paracoccaceae</taxon>
        <taxon>Cypionkella</taxon>
    </lineage>
</organism>
<evidence type="ECO:0000313" key="5">
    <source>
        <dbReference type="Proteomes" id="UP001595547"/>
    </source>
</evidence>
<dbReference type="InterPro" id="IPR022623">
    <property type="entry name" value="Glyco_trans_4"/>
</dbReference>
<reference evidence="5" key="1">
    <citation type="journal article" date="2019" name="Int. J. Syst. Evol. Microbiol.">
        <title>The Global Catalogue of Microorganisms (GCM) 10K type strain sequencing project: providing services to taxonomists for standard genome sequencing and annotation.</title>
        <authorList>
            <consortium name="The Broad Institute Genomics Platform"/>
            <consortium name="The Broad Institute Genome Sequencing Center for Infectious Disease"/>
            <person name="Wu L."/>
            <person name="Ma J."/>
        </authorList>
    </citation>
    <scope>NUCLEOTIDE SEQUENCE [LARGE SCALE GENOMIC DNA]</scope>
    <source>
        <strain evidence="5">KCTC 52039</strain>
    </source>
</reference>
<feature type="domain" description="Glycosyl transferase family 4" evidence="3">
    <location>
        <begin position="24"/>
        <end position="191"/>
    </location>
</feature>
<dbReference type="Pfam" id="PF12000">
    <property type="entry name" value="Glyco_trans_4_3"/>
    <property type="match status" value="1"/>
</dbReference>
<keyword evidence="4" id="KW-0328">Glycosyltransferase</keyword>
<protein>
    <submittedName>
        <fullName evidence="4">Glycosyltransferase</fullName>
        <ecNumber evidence="4">2.4.-.-</ecNumber>
    </submittedName>
</protein>
<evidence type="ECO:0000256" key="1">
    <source>
        <dbReference type="ARBA" id="ARBA00022679"/>
    </source>
</evidence>
<dbReference type="GO" id="GO:0016757">
    <property type="term" value="F:glycosyltransferase activity"/>
    <property type="evidence" value="ECO:0007669"/>
    <property type="project" value="UniProtKB-KW"/>
</dbReference>
<dbReference type="PANTHER" id="PTHR46401">
    <property type="entry name" value="GLYCOSYLTRANSFERASE WBBK-RELATED"/>
    <property type="match status" value="1"/>
</dbReference>
<dbReference type="Pfam" id="PF00534">
    <property type="entry name" value="Glycos_transf_1"/>
    <property type="match status" value="1"/>
</dbReference>
<accession>A0ABV7J7D6</accession>
<sequence length="409" mass="45409">MKILFVHQNFPGQFLHLAPELAARGHDCMALTDANNNRTSPIPLAKYTHKAEPVDPAATRLGRNYTTMSDRGVTVARAAQAMRAKGYVPDVIFGHSGWGETLFLKEVWPEAKLIVYAEFYYRGRGADVGFDREFNEANFDQVMIAQGRATYLGQALAHADAGLSPTEWQASTYPDPLRRMITVIHDGVDTSGMAPDPQARFTLPNGRVVTPGDEVLTFVNRNLEPYRGYHTFMRALPDVMAARPQAQVVIVGGDEVSYGAAPKGEKGWKERFLSEVRDRLDMSRVHFMGKVPYPDFVALMKVSRAHAYLTYPFVLSWSMIEAMAAGCHIIGSATRPVMEALEDGKTGTLVDFFDVPGWSAAMIEGLAHPERFLAMRAAARKVALERYDLRGNCLPRMVQFVESFGKKSA</sequence>
<keyword evidence="5" id="KW-1185">Reference proteome</keyword>
<comment type="caution">
    <text evidence="4">The sequence shown here is derived from an EMBL/GenBank/DDBJ whole genome shotgun (WGS) entry which is preliminary data.</text>
</comment>
<evidence type="ECO:0000313" key="4">
    <source>
        <dbReference type="EMBL" id="MFC3182707.1"/>
    </source>
</evidence>
<evidence type="ECO:0000259" key="3">
    <source>
        <dbReference type="Pfam" id="PF12000"/>
    </source>
</evidence>
<evidence type="ECO:0000259" key="2">
    <source>
        <dbReference type="Pfam" id="PF00534"/>
    </source>
</evidence>
<dbReference type="SUPFAM" id="SSF53756">
    <property type="entry name" value="UDP-Glycosyltransferase/glycogen phosphorylase"/>
    <property type="match status" value="1"/>
</dbReference>
<name>A0ABV7J7D6_9RHOB</name>
<feature type="domain" description="Glycosyl transferase family 1" evidence="2">
    <location>
        <begin position="212"/>
        <end position="381"/>
    </location>
</feature>
<dbReference type="Proteomes" id="UP001595547">
    <property type="component" value="Unassembled WGS sequence"/>
</dbReference>
<dbReference type="RefSeq" id="WP_380074368.1">
    <property type="nucleotide sequence ID" value="NZ_JBHRTO010000002.1"/>
</dbReference>
<proteinExistence type="predicted"/>
<keyword evidence="1 4" id="KW-0808">Transferase</keyword>
<dbReference type="Gene3D" id="3.40.50.2000">
    <property type="entry name" value="Glycogen Phosphorylase B"/>
    <property type="match status" value="2"/>
</dbReference>
<dbReference type="EMBL" id="JBHRTO010000002">
    <property type="protein sequence ID" value="MFC3182707.1"/>
    <property type="molecule type" value="Genomic_DNA"/>
</dbReference>
<dbReference type="PANTHER" id="PTHR46401:SF2">
    <property type="entry name" value="GLYCOSYLTRANSFERASE WBBK-RELATED"/>
    <property type="match status" value="1"/>
</dbReference>
<gene>
    <name evidence="4" type="ORF">ACFOGH_17045</name>
</gene>